<organism evidence="1">
    <name type="scientific">uncultured Caudovirales phage</name>
    <dbReference type="NCBI Taxonomy" id="2100421"/>
    <lineage>
        <taxon>Viruses</taxon>
        <taxon>Duplodnaviria</taxon>
        <taxon>Heunggongvirae</taxon>
        <taxon>Uroviricota</taxon>
        <taxon>Caudoviricetes</taxon>
        <taxon>Peduoviridae</taxon>
        <taxon>Maltschvirus</taxon>
        <taxon>Maltschvirus maltsch</taxon>
    </lineage>
</organism>
<name>A0A6J7XEC0_9CAUD</name>
<sequence length="539" mass="62071">MKVVLAGAQSKNAMEDLLWAGTPNVLVSYEYLKDQKNKGIEVLKTFKSAERWILVDSGAFTFKVKYKFLNSAYFDTDTFPPKPKASFEQQSVDQIVEYFKEQQIPFDPRTQWEQARQYAIQDVTNYFLEHLDWIKQAAPYANAFAELDVEWLIGDTIWQWRDQYKKVLDENNPDAELICTPHIYNSDEDLKNIATKITRYIGSDFLNARKDSRLWTTQMPILKEHRIRVHGWALTGHISMRELPFYSIDSTTWLGGAKYGTTYHYRGNWDIVTYDHTRKVENRQQFKGFCKEHEIDFDQFIADHIPTVNRFNAKMWTLCAIDLERDVSRAYWLSEEELQNAISTQRSEFGLDKPLEVRHRLDLISPEEARLQSINYTRMCNACFLNTKCPAFKKDATCSIDTGISIDNKDAMMQLLNKVIELQGQRVMFGVFAERIQGGVIDPMVGKEMSLLFKLGEQAKAIEQENTTATISFSSGEKKPAGGILSQLFGGYGRNGGGGSKPSQSEKVIDVQPIEQLEFQELKQIENQVVIRSKPDNEK</sequence>
<gene>
    <name evidence="1" type="ORF">UFOVP755_107</name>
</gene>
<proteinExistence type="predicted"/>
<protein>
    <submittedName>
        <fullName evidence="1">Uncharacterized protein</fullName>
    </submittedName>
</protein>
<evidence type="ECO:0000313" key="1">
    <source>
        <dbReference type="EMBL" id="CAB5226202.1"/>
    </source>
</evidence>
<reference evidence="1" key="1">
    <citation type="submission" date="2020-05" db="EMBL/GenBank/DDBJ databases">
        <authorList>
            <person name="Chiriac C."/>
            <person name="Salcher M."/>
            <person name="Ghai R."/>
            <person name="Kavagutti S V."/>
        </authorList>
    </citation>
    <scope>NUCLEOTIDE SEQUENCE</scope>
</reference>
<accession>A0A6J7XEC0</accession>
<dbReference type="EMBL" id="LR798356">
    <property type="protein sequence ID" value="CAB5226202.1"/>
    <property type="molecule type" value="Genomic_DNA"/>
</dbReference>